<protein>
    <submittedName>
        <fullName evidence="2">Uncharacterized protein</fullName>
    </submittedName>
</protein>
<evidence type="ECO:0000256" key="1">
    <source>
        <dbReference type="SAM" id="MobiDB-lite"/>
    </source>
</evidence>
<keyword evidence="3" id="KW-1185">Reference proteome</keyword>
<evidence type="ECO:0000313" key="3">
    <source>
        <dbReference type="Proteomes" id="UP000481033"/>
    </source>
</evidence>
<proteinExistence type="predicted"/>
<dbReference type="AlphaFoldDB" id="A0A6M0RX84"/>
<dbReference type="RefSeq" id="WP_163661341.1">
    <property type="nucleotide sequence ID" value="NZ_QXHD01000004.1"/>
</dbReference>
<sequence>MDRPKPQPARPVLDQRPKVQRTADRLKSFRPLPYHIALSQAARLEAWTQAIEDIGGPAEAMDSSDFDPRLMERE</sequence>
<evidence type="ECO:0000313" key="2">
    <source>
        <dbReference type="EMBL" id="NEZ60799.1"/>
    </source>
</evidence>
<accession>A0A6M0RX84</accession>
<organism evidence="2 3">
    <name type="scientific">Adonisia turfae CCMR0081</name>
    <dbReference type="NCBI Taxonomy" id="2292702"/>
    <lineage>
        <taxon>Bacteria</taxon>
        <taxon>Bacillati</taxon>
        <taxon>Cyanobacteriota</taxon>
        <taxon>Adonisia</taxon>
        <taxon>Adonisia turfae</taxon>
    </lineage>
</organism>
<dbReference type="Proteomes" id="UP000481033">
    <property type="component" value="Unassembled WGS sequence"/>
</dbReference>
<comment type="caution">
    <text evidence="2">The sequence shown here is derived from an EMBL/GenBank/DDBJ whole genome shotgun (WGS) entry which is preliminary data.</text>
</comment>
<reference evidence="2 3" key="1">
    <citation type="journal article" date="2020" name="Microb. Ecol.">
        <title>Ecogenomics of the Marine Benthic Filamentous Cyanobacterium Adonisia.</title>
        <authorList>
            <person name="Walter J.M."/>
            <person name="Coutinho F.H."/>
            <person name="Leomil L."/>
            <person name="Hargreaves P.I."/>
            <person name="Campeao M.E."/>
            <person name="Vieira V.V."/>
            <person name="Silva B.S."/>
            <person name="Fistarol G.O."/>
            <person name="Salomon P.S."/>
            <person name="Sawabe T."/>
            <person name="Mino S."/>
            <person name="Hosokawa M."/>
            <person name="Miyashita H."/>
            <person name="Maruyama F."/>
            <person name="van Verk M.C."/>
            <person name="Dutilh B.E."/>
            <person name="Thompson C.C."/>
            <person name="Thompson F.L."/>
        </authorList>
    </citation>
    <scope>NUCLEOTIDE SEQUENCE [LARGE SCALE GENOMIC DNA]</scope>
    <source>
        <strain evidence="2 3">CCMR0081</strain>
    </source>
</reference>
<name>A0A6M0RX84_9CYAN</name>
<gene>
    <name evidence="2" type="ORF">DXZ20_35205</name>
</gene>
<dbReference type="EMBL" id="QXHD01000004">
    <property type="protein sequence ID" value="NEZ60799.1"/>
    <property type="molecule type" value="Genomic_DNA"/>
</dbReference>
<feature type="region of interest" description="Disordered" evidence="1">
    <location>
        <begin position="1"/>
        <end position="20"/>
    </location>
</feature>